<dbReference type="EMBL" id="JEMA01000918">
    <property type="protein sequence ID" value="KYF64331.1"/>
    <property type="molecule type" value="Genomic_DNA"/>
</dbReference>
<name>A0A150Q8Q0_SORCE</name>
<dbReference type="InterPro" id="IPR019587">
    <property type="entry name" value="Polyketide_cyclase/dehydratase"/>
</dbReference>
<sequence length="182" mass="20076">MGGSLLVTGCALEATAEETAEQSFALGCECDLPTQSVITVTGPDRYRSEQQVLLDAPVGKVWAKLGSLERFFEIALPNATDLHWVVGNGKSVGDELNFILDGGLIRLLVVARDHHEHRFEYRLIEPSLGIEELESTLTLQACGNRTELVWVRNFRMTEGVSFEPLSEVVAQEFGNLIARFSP</sequence>
<comment type="caution">
    <text evidence="1">The sequence shown here is derived from an EMBL/GenBank/DDBJ whole genome shotgun (WGS) entry which is preliminary data.</text>
</comment>
<evidence type="ECO:0008006" key="3">
    <source>
        <dbReference type="Google" id="ProtNLM"/>
    </source>
</evidence>
<evidence type="ECO:0000313" key="1">
    <source>
        <dbReference type="EMBL" id="KYF64331.1"/>
    </source>
</evidence>
<dbReference type="InterPro" id="IPR023393">
    <property type="entry name" value="START-like_dom_sf"/>
</dbReference>
<protein>
    <recommendedName>
        <fullName evidence="3">Polyketide cyclase</fullName>
    </recommendedName>
</protein>
<proteinExistence type="predicted"/>
<gene>
    <name evidence="1" type="ORF">BE15_46870</name>
</gene>
<dbReference type="AlphaFoldDB" id="A0A150Q8Q0"/>
<dbReference type="Pfam" id="PF10604">
    <property type="entry name" value="Polyketide_cyc2"/>
    <property type="match status" value="1"/>
</dbReference>
<organism evidence="1 2">
    <name type="scientific">Sorangium cellulosum</name>
    <name type="common">Polyangium cellulosum</name>
    <dbReference type="NCBI Taxonomy" id="56"/>
    <lineage>
        <taxon>Bacteria</taxon>
        <taxon>Pseudomonadati</taxon>
        <taxon>Myxococcota</taxon>
        <taxon>Polyangia</taxon>
        <taxon>Polyangiales</taxon>
        <taxon>Polyangiaceae</taxon>
        <taxon>Sorangium</taxon>
    </lineage>
</organism>
<dbReference type="Proteomes" id="UP000075260">
    <property type="component" value="Unassembled WGS sequence"/>
</dbReference>
<accession>A0A150Q8Q0</accession>
<reference evidence="1 2" key="1">
    <citation type="submission" date="2014-02" db="EMBL/GenBank/DDBJ databases">
        <title>The small core and large imbalanced accessory genome model reveals a collaborative survival strategy of Sorangium cellulosum strains in nature.</title>
        <authorList>
            <person name="Han K."/>
            <person name="Peng R."/>
            <person name="Blom J."/>
            <person name="Li Y.-Z."/>
        </authorList>
    </citation>
    <scope>NUCLEOTIDE SEQUENCE [LARGE SCALE GENOMIC DNA]</scope>
    <source>
        <strain evidence="1 2">So0008-312</strain>
    </source>
</reference>
<evidence type="ECO:0000313" key="2">
    <source>
        <dbReference type="Proteomes" id="UP000075260"/>
    </source>
</evidence>
<dbReference type="SUPFAM" id="SSF55961">
    <property type="entry name" value="Bet v1-like"/>
    <property type="match status" value="1"/>
</dbReference>
<dbReference type="Gene3D" id="3.30.530.20">
    <property type="match status" value="1"/>
</dbReference>